<evidence type="ECO:0000256" key="2">
    <source>
        <dbReference type="ARBA" id="ARBA00023125"/>
    </source>
</evidence>
<keyword evidence="1" id="KW-0805">Transcription regulation</keyword>
<dbReference type="InterPro" id="IPR020449">
    <property type="entry name" value="Tscrpt_reg_AraC-type_HTH"/>
</dbReference>
<dbReference type="SUPFAM" id="SSF46689">
    <property type="entry name" value="Homeodomain-like"/>
    <property type="match status" value="2"/>
</dbReference>
<evidence type="ECO:0000256" key="1">
    <source>
        <dbReference type="ARBA" id="ARBA00023015"/>
    </source>
</evidence>
<organism evidence="5">
    <name type="scientific">Leptolyngbya sp. NK1-12</name>
    <dbReference type="NCBI Taxonomy" id="2547451"/>
    <lineage>
        <taxon>Bacteria</taxon>
        <taxon>Bacillati</taxon>
        <taxon>Cyanobacteriota</taxon>
        <taxon>Cyanophyceae</taxon>
        <taxon>Leptolyngbyales</taxon>
        <taxon>Leptolyngbyaceae</taxon>
        <taxon>Leptolyngbya group</taxon>
        <taxon>Leptolyngbya</taxon>
    </lineage>
</organism>
<dbReference type="RefSeq" id="WP_316432326.1">
    <property type="nucleotide sequence ID" value="NZ_CP053586.1"/>
</dbReference>
<dbReference type="PROSITE" id="PS00041">
    <property type="entry name" value="HTH_ARAC_FAMILY_1"/>
    <property type="match status" value="1"/>
</dbReference>
<protein>
    <submittedName>
        <fullName evidence="5">Helix-turn-helix transcriptional regulator</fullName>
    </submittedName>
</protein>
<keyword evidence="3" id="KW-0804">Transcription</keyword>
<dbReference type="Pfam" id="PF12833">
    <property type="entry name" value="HTH_18"/>
    <property type="match status" value="1"/>
</dbReference>
<dbReference type="GO" id="GO:0003700">
    <property type="term" value="F:DNA-binding transcription factor activity"/>
    <property type="evidence" value="ECO:0007669"/>
    <property type="project" value="InterPro"/>
</dbReference>
<evidence type="ECO:0000313" key="5">
    <source>
        <dbReference type="EMBL" id="WNZ26125.1"/>
    </source>
</evidence>
<dbReference type="PROSITE" id="PS01124">
    <property type="entry name" value="HTH_ARAC_FAMILY_2"/>
    <property type="match status" value="1"/>
</dbReference>
<dbReference type="InterPro" id="IPR009057">
    <property type="entry name" value="Homeodomain-like_sf"/>
</dbReference>
<dbReference type="EMBL" id="CP053586">
    <property type="protein sequence ID" value="WNZ26125.1"/>
    <property type="molecule type" value="Genomic_DNA"/>
</dbReference>
<dbReference type="GO" id="GO:0043565">
    <property type="term" value="F:sequence-specific DNA binding"/>
    <property type="evidence" value="ECO:0007669"/>
    <property type="project" value="InterPro"/>
</dbReference>
<sequence length="338" mass="38231">MTITLCGTDCHKLFEEAERSRIVCASSGFEATVEYPKPLGKGYRREMQLRPGLGLFIFDHVASRDLRITSSDREHSIELGFVIAGQWKWNHRSWNDHTSLSPGTHFLFGSGICPGGTSEHSAHEHRLLLTIEFESQLLGTLVTGQPELLPECLEPLIGDANRLTYFCTGTTTIAMQSVLQHILNCPYEGLTKRMYLEGKVLELMALQFSQLLMDKKPRSLSDTRSLRSDEIDRIHQAQMLLGQNLDSPPSVLDLARQVGVNRRKLNEGFRQMLGTTPFGYVRDRRLEQARQLLSDPDISIEQVAARVGYANRGNFAAAFRKKFGINPKAFQLQRRKEI</sequence>
<feature type="domain" description="HTH araC/xylS-type" evidence="4">
    <location>
        <begin position="235"/>
        <end position="333"/>
    </location>
</feature>
<dbReference type="PANTHER" id="PTHR47893">
    <property type="entry name" value="REGULATORY PROTEIN PCHR"/>
    <property type="match status" value="1"/>
</dbReference>
<dbReference type="InterPro" id="IPR018062">
    <property type="entry name" value="HTH_AraC-typ_CS"/>
</dbReference>
<dbReference type="AlphaFoldDB" id="A0AA96WJ61"/>
<dbReference type="InterPro" id="IPR018060">
    <property type="entry name" value="HTH_AraC"/>
</dbReference>
<dbReference type="PANTHER" id="PTHR47893:SF1">
    <property type="entry name" value="REGULATORY PROTEIN PCHR"/>
    <property type="match status" value="1"/>
</dbReference>
<accession>A0AA96WJ61</accession>
<proteinExistence type="predicted"/>
<keyword evidence="2" id="KW-0238">DNA-binding</keyword>
<name>A0AA96WJ61_9CYAN</name>
<evidence type="ECO:0000256" key="3">
    <source>
        <dbReference type="ARBA" id="ARBA00023163"/>
    </source>
</evidence>
<dbReference type="SMART" id="SM00342">
    <property type="entry name" value="HTH_ARAC"/>
    <property type="match status" value="1"/>
</dbReference>
<dbReference type="PRINTS" id="PR00032">
    <property type="entry name" value="HTHARAC"/>
</dbReference>
<reference evidence="5" key="1">
    <citation type="submission" date="2020-05" db="EMBL/GenBank/DDBJ databases">
        <authorList>
            <person name="Zhu T."/>
            <person name="Keshari N."/>
            <person name="Lu X."/>
        </authorList>
    </citation>
    <scope>NUCLEOTIDE SEQUENCE</scope>
    <source>
        <strain evidence="5">NK1-12</strain>
    </source>
</reference>
<gene>
    <name evidence="5" type="ORF">HJG54_27065</name>
</gene>
<dbReference type="Gene3D" id="1.10.10.60">
    <property type="entry name" value="Homeodomain-like"/>
    <property type="match status" value="2"/>
</dbReference>
<evidence type="ECO:0000259" key="4">
    <source>
        <dbReference type="PROSITE" id="PS01124"/>
    </source>
</evidence>
<dbReference type="InterPro" id="IPR053142">
    <property type="entry name" value="PchR_regulatory_protein"/>
</dbReference>